<evidence type="ECO:0000256" key="5">
    <source>
        <dbReference type="ARBA" id="ARBA00022597"/>
    </source>
</evidence>
<dbReference type="HOGENOM" id="CLU_038343_3_1_5"/>
<evidence type="ECO:0000256" key="13">
    <source>
        <dbReference type="ARBA" id="ARBA00023237"/>
    </source>
</evidence>
<dbReference type="AlphaFoldDB" id="D7A271"/>
<evidence type="ECO:0000256" key="4">
    <source>
        <dbReference type="ARBA" id="ARBA00022452"/>
    </source>
</evidence>
<dbReference type="GO" id="GO:0006811">
    <property type="term" value="P:monoatomic ion transport"/>
    <property type="evidence" value="ECO:0007669"/>
    <property type="project" value="UniProtKB-KW"/>
</dbReference>
<keyword evidence="5" id="KW-0762">Sugar transport</keyword>
<keyword evidence="3" id="KW-0813">Transport</keyword>
<evidence type="ECO:0000256" key="12">
    <source>
        <dbReference type="ARBA" id="ARBA00023139"/>
    </source>
</evidence>
<dbReference type="Gene3D" id="3.30.1950.10">
    <property type="entry name" value="wza like domain"/>
    <property type="match status" value="1"/>
</dbReference>
<evidence type="ECO:0000256" key="6">
    <source>
        <dbReference type="ARBA" id="ARBA00022692"/>
    </source>
</evidence>
<dbReference type="Pfam" id="PF22461">
    <property type="entry name" value="SLBB_2"/>
    <property type="match status" value="1"/>
</dbReference>
<keyword evidence="4" id="KW-1134">Transmembrane beta strand</keyword>
<dbReference type="eggNOG" id="COG1596">
    <property type="taxonomic scope" value="Bacteria"/>
</dbReference>
<comment type="subcellular location">
    <subcellularLocation>
        <location evidence="1">Cell outer membrane</location>
        <topology evidence="1">Multi-pass membrane protein</topology>
    </subcellularLocation>
</comment>
<keyword evidence="6" id="KW-0812">Transmembrane</keyword>
<dbReference type="GO" id="GO:0015159">
    <property type="term" value="F:polysaccharide transmembrane transporter activity"/>
    <property type="evidence" value="ECO:0007669"/>
    <property type="project" value="InterPro"/>
</dbReference>
<dbReference type="EMBL" id="CP002026">
    <property type="protein sequence ID" value="ADH89534.1"/>
    <property type="molecule type" value="Genomic_DNA"/>
</dbReference>
<evidence type="ECO:0000256" key="9">
    <source>
        <dbReference type="ARBA" id="ARBA00023065"/>
    </source>
</evidence>
<evidence type="ECO:0000256" key="10">
    <source>
        <dbReference type="ARBA" id="ARBA00023114"/>
    </source>
</evidence>
<dbReference type="InterPro" id="IPR003715">
    <property type="entry name" value="Poly_export_N"/>
</dbReference>
<evidence type="ECO:0000259" key="16">
    <source>
        <dbReference type="Pfam" id="PF22461"/>
    </source>
</evidence>
<dbReference type="Pfam" id="PF02563">
    <property type="entry name" value="Poly_export"/>
    <property type="match status" value="1"/>
</dbReference>
<keyword evidence="10" id="KW-0626">Porin</keyword>
<dbReference type="Gene3D" id="3.10.560.10">
    <property type="entry name" value="Outer membrane lipoprotein wza domain like"/>
    <property type="match status" value="1"/>
</dbReference>
<evidence type="ECO:0000256" key="14">
    <source>
        <dbReference type="ARBA" id="ARBA00023288"/>
    </source>
</evidence>
<organism evidence="17 18">
    <name type="scientific">Ancylobacter novellus (strain ATCC 8093 / DSM 506 / JCM 20403 / CCM 1077 / IAM 12100 / NBRC 12443 / NCIMB 10456)</name>
    <name type="common">Starkeya novella</name>
    <dbReference type="NCBI Taxonomy" id="639283"/>
    <lineage>
        <taxon>Bacteria</taxon>
        <taxon>Pseudomonadati</taxon>
        <taxon>Pseudomonadota</taxon>
        <taxon>Alphaproteobacteria</taxon>
        <taxon>Hyphomicrobiales</taxon>
        <taxon>Xanthobacteraceae</taxon>
        <taxon>Ancylobacter</taxon>
    </lineage>
</organism>
<proteinExistence type="inferred from homology"/>
<feature type="domain" description="SLBB" evidence="16">
    <location>
        <begin position="164"/>
        <end position="246"/>
    </location>
</feature>
<evidence type="ECO:0000256" key="11">
    <source>
        <dbReference type="ARBA" id="ARBA00023136"/>
    </source>
</evidence>
<keyword evidence="7" id="KW-0732">Signal</keyword>
<dbReference type="GO" id="GO:0015288">
    <property type="term" value="F:porin activity"/>
    <property type="evidence" value="ECO:0007669"/>
    <property type="project" value="UniProtKB-KW"/>
</dbReference>
<keyword evidence="11" id="KW-0472">Membrane</keyword>
<keyword evidence="12" id="KW-0564">Palmitate</keyword>
<dbReference type="InterPro" id="IPR054765">
    <property type="entry name" value="SLBB_dom"/>
</dbReference>
<dbReference type="KEGG" id="sno:Snov_2238"/>
<sequence>MRVSLRGEEAAAPAFPPAVRGRVREMWSRLACAGAAALLLAGCQTSDTTGSVGKPVGPNDYFTTGQELRFTESNPTGFRPWSSQMPAYRLGAGDKLKIKYFLTREMDEDLTVAPDGTIAPRAIGQLRVEGLTLAAAQESVRRASKVELTDQKVVISLEEAVSAKVYIGGMVERPGPYNLSEMRNGTLQSILTAGGFTEEARTGQVAIIRRGPDNLPMLRLINVKDIIQTGFTLDDVQLASGDIIYVPRSSISELNVWIDQFIEKVVPFQRTFNYTLGTQGTTF</sequence>
<reference evidence="17 18" key="1">
    <citation type="journal article" date="2012" name="Stand. Genomic Sci.">
        <title>Complete genome sequence of the facultatively chemolithoautotrophic and methylotrophic alpha Proteobacterium Starkeya novella type strain (ATCC 8093(T)).</title>
        <authorList>
            <person name="Kappler U."/>
            <person name="Davenport K."/>
            <person name="Beatson S."/>
            <person name="Lucas S."/>
            <person name="Lapidus A."/>
            <person name="Copeland A."/>
            <person name="Berry K.W."/>
            <person name="Glavina Del Rio T."/>
            <person name="Hammon N."/>
            <person name="Dalin E."/>
            <person name="Tice H."/>
            <person name="Pitluck S."/>
            <person name="Richardson P."/>
            <person name="Bruce D."/>
            <person name="Goodwin L.A."/>
            <person name="Han C."/>
            <person name="Tapia R."/>
            <person name="Detter J.C."/>
            <person name="Chang Y.J."/>
            <person name="Jeffries C.D."/>
            <person name="Land M."/>
            <person name="Hauser L."/>
            <person name="Kyrpides N.C."/>
            <person name="Goker M."/>
            <person name="Ivanova N."/>
            <person name="Klenk H.P."/>
            <person name="Woyke T."/>
        </authorList>
    </citation>
    <scope>NUCLEOTIDE SEQUENCE [LARGE SCALE GENOMIC DNA]</scope>
    <source>
        <strain evidence="18">ATCC 8093 / DSM 506 / JCM 20403 / CCM 1077 / IAM 12100 / NBRC 12443 / NCIMB 10456</strain>
    </source>
</reference>
<feature type="domain" description="Polysaccharide export protein N-terminal" evidence="15">
    <location>
        <begin position="84"/>
        <end position="157"/>
    </location>
</feature>
<dbReference type="PANTHER" id="PTHR33619">
    <property type="entry name" value="POLYSACCHARIDE EXPORT PROTEIN GFCE-RELATED"/>
    <property type="match status" value="1"/>
</dbReference>
<keyword evidence="9" id="KW-0406">Ion transport</keyword>
<keyword evidence="13" id="KW-0998">Cell outer membrane</keyword>
<dbReference type="GO" id="GO:0046930">
    <property type="term" value="C:pore complex"/>
    <property type="evidence" value="ECO:0007669"/>
    <property type="project" value="UniProtKB-KW"/>
</dbReference>
<evidence type="ECO:0000256" key="7">
    <source>
        <dbReference type="ARBA" id="ARBA00022729"/>
    </source>
</evidence>
<evidence type="ECO:0000313" key="17">
    <source>
        <dbReference type="EMBL" id="ADH89534.1"/>
    </source>
</evidence>
<protein>
    <submittedName>
        <fullName evidence="17">Soluble ligand binding domain protein</fullName>
    </submittedName>
</protein>
<evidence type="ECO:0000256" key="8">
    <source>
        <dbReference type="ARBA" id="ARBA00023047"/>
    </source>
</evidence>
<keyword evidence="14" id="KW-0449">Lipoprotein</keyword>
<dbReference type="Proteomes" id="UP000006633">
    <property type="component" value="Chromosome"/>
</dbReference>
<dbReference type="GO" id="GO:0009279">
    <property type="term" value="C:cell outer membrane"/>
    <property type="evidence" value="ECO:0007669"/>
    <property type="project" value="UniProtKB-SubCell"/>
</dbReference>
<keyword evidence="8" id="KW-0625">Polysaccharide transport</keyword>
<dbReference type="InterPro" id="IPR049712">
    <property type="entry name" value="Poly_export"/>
</dbReference>
<keyword evidence="18" id="KW-1185">Reference proteome</keyword>
<dbReference type="PANTHER" id="PTHR33619:SF3">
    <property type="entry name" value="POLYSACCHARIDE EXPORT PROTEIN GFCE-RELATED"/>
    <property type="match status" value="1"/>
</dbReference>
<gene>
    <name evidence="17" type="ordered locus">Snov_2238</name>
</gene>
<dbReference type="RefSeq" id="WP_013167038.1">
    <property type="nucleotide sequence ID" value="NC_014217.1"/>
</dbReference>
<evidence type="ECO:0000256" key="3">
    <source>
        <dbReference type="ARBA" id="ARBA00022448"/>
    </source>
</evidence>
<evidence type="ECO:0000256" key="2">
    <source>
        <dbReference type="ARBA" id="ARBA00009450"/>
    </source>
</evidence>
<evidence type="ECO:0000256" key="1">
    <source>
        <dbReference type="ARBA" id="ARBA00004571"/>
    </source>
</evidence>
<name>D7A271_ANCN5</name>
<comment type="similarity">
    <text evidence="2">Belongs to the BexD/CtrA/VexA family.</text>
</comment>
<dbReference type="STRING" id="639283.Snov_2238"/>
<evidence type="ECO:0000259" key="15">
    <source>
        <dbReference type="Pfam" id="PF02563"/>
    </source>
</evidence>
<accession>D7A271</accession>
<evidence type="ECO:0000313" key="18">
    <source>
        <dbReference type="Proteomes" id="UP000006633"/>
    </source>
</evidence>